<keyword evidence="1" id="KW-0812">Transmembrane</keyword>
<organism evidence="2 3">
    <name type="scientific">Arthrobacter phage TforTroy</name>
    <dbReference type="NCBI Taxonomy" id="3118973"/>
    <lineage>
        <taxon>Viruses</taxon>
        <taxon>Duplodnaviria</taxon>
        <taxon>Heunggongvirae</taxon>
        <taxon>Uroviricota</taxon>
        <taxon>Caudoviricetes</taxon>
        <taxon>Casidaviridae</taxon>
        <taxon>Yangvirus</taxon>
        <taxon>Yangvirus tfortroy</taxon>
    </lineage>
</organism>
<evidence type="ECO:0000313" key="2">
    <source>
        <dbReference type="EMBL" id="WVX88054.1"/>
    </source>
</evidence>
<sequence>MSDLALFGLGVLAWASILVGSCALVALVYTIRGWWEK</sequence>
<keyword evidence="1" id="KW-1133">Transmembrane helix</keyword>
<keyword evidence="3" id="KW-1185">Reference proteome</keyword>
<proteinExistence type="predicted"/>
<dbReference type="EMBL" id="PP208923">
    <property type="protein sequence ID" value="WVX88054.1"/>
    <property type="molecule type" value="Genomic_DNA"/>
</dbReference>
<dbReference type="Proteomes" id="UP001348773">
    <property type="component" value="Segment"/>
</dbReference>
<gene>
    <name evidence="2" type="primary">66</name>
    <name evidence="2" type="ORF">SEA_TFORTROY_66</name>
</gene>
<protein>
    <submittedName>
        <fullName evidence="2">Membrane protein</fullName>
    </submittedName>
</protein>
<name>A0ABZ2CSK0_9CAUD</name>
<evidence type="ECO:0000313" key="3">
    <source>
        <dbReference type="Proteomes" id="UP001348773"/>
    </source>
</evidence>
<reference evidence="2 3" key="1">
    <citation type="submission" date="2024-01" db="EMBL/GenBank/DDBJ databases">
        <authorList>
            <person name="Hatashita A.H."/>
            <person name="Torres-Espinosa M.A."/>
            <person name="Pham B."/>
            <person name="Scavetti A.M."/>
            <person name="West-Szucs J."/>
            <person name="Mao X."/>
            <person name="Saha A."/>
            <person name="Bartolome A.S."/>
            <person name="Rodriguez S.T."/>
            <person name="Vazquez G.A."/>
            <person name="Chang J.C."/>
            <person name="Sun X."/>
            <person name="Fields B."/>
            <person name="Taylor A."/>
            <person name="Mendoza A.Marie."/>
            <person name="Canio N.Luke."/>
            <person name="Parikh H."/>
            <person name="Kapinos A."/>
            <person name="Zorawik M."/>
            <person name="Garza D.R."/>
            <person name="Reddi K."/>
            <person name="Freise A.C."/>
            <person name="Garcia-Vedrenne A.E."/>
            <person name="Garlena R.A."/>
            <person name="Russell D.A."/>
            <person name="Jacobs-Sera D."/>
            <person name="Hatfull G.F."/>
        </authorList>
    </citation>
    <scope>NUCLEOTIDE SEQUENCE [LARGE SCALE GENOMIC DNA]</scope>
</reference>
<keyword evidence="1" id="KW-0472">Membrane</keyword>
<evidence type="ECO:0000256" key="1">
    <source>
        <dbReference type="SAM" id="Phobius"/>
    </source>
</evidence>
<feature type="transmembrane region" description="Helical" evidence="1">
    <location>
        <begin position="6"/>
        <end position="31"/>
    </location>
</feature>
<accession>A0ABZ2CSK0</accession>